<evidence type="ECO:0000256" key="4">
    <source>
        <dbReference type="ARBA" id="ARBA00022536"/>
    </source>
</evidence>
<feature type="domain" description="Sushi" evidence="19">
    <location>
        <begin position="27"/>
        <end position="84"/>
    </location>
</feature>
<evidence type="ECO:0000256" key="1">
    <source>
        <dbReference type="ARBA" id="ARBA00004479"/>
    </source>
</evidence>
<evidence type="ECO:0000256" key="7">
    <source>
        <dbReference type="ARBA" id="ARBA00022729"/>
    </source>
</evidence>
<dbReference type="OrthoDB" id="10045365at2759"/>
<evidence type="ECO:0000256" key="15">
    <source>
        <dbReference type="PROSITE-ProRule" id="PRU00302"/>
    </source>
</evidence>
<dbReference type="Proteomes" id="UP000053105">
    <property type="component" value="Unassembled WGS sequence"/>
</dbReference>
<dbReference type="GO" id="GO:0071944">
    <property type="term" value="C:cell periphery"/>
    <property type="evidence" value="ECO:0007669"/>
    <property type="project" value="UniProtKB-ARBA"/>
</dbReference>
<dbReference type="SUPFAM" id="SSF57184">
    <property type="entry name" value="Growth factor receptor domain"/>
    <property type="match status" value="9"/>
</dbReference>
<feature type="disulfide bond" evidence="15">
    <location>
        <begin position="1833"/>
        <end position="1860"/>
    </location>
</feature>
<dbReference type="InterPro" id="IPR018097">
    <property type="entry name" value="EGF_Ca-bd_CS"/>
</dbReference>
<evidence type="ECO:0000256" key="9">
    <source>
        <dbReference type="ARBA" id="ARBA00022989"/>
    </source>
</evidence>
<keyword evidence="9" id="KW-1133">Transmembrane helix</keyword>
<reference evidence="20 21" key="1">
    <citation type="submission" date="2015-07" db="EMBL/GenBank/DDBJ databases">
        <title>The genome of Melipona quadrifasciata.</title>
        <authorList>
            <person name="Pan H."/>
            <person name="Kapheim K."/>
        </authorList>
    </citation>
    <scope>NUCLEOTIDE SEQUENCE [LARGE SCALE GENOMIC DNA]</scope>
    <source>
        <strain evidence="20">0111107301</strain>
        <tissue evidence="20">Whole body</tissue>
    </source>
</reference>
<proteinExistence type="predicted"/>
<dbReference type="PROSITE" id="PS50825">
    <property type="entry name" value="HYR"/>
    <property type="match status" value="1"/>
</dbReference>
<feature type="domain" description="EGF-like" evidence="17">
    <location>
        <begin position="964"/>
        <end position="1001"/>
    </location>
</feature>
<dbReference type="InterPro" id="IPR001881">
    <property type="entry name" value="EGF-like_Ca-bd_dom"/>
</dbReference>
<feature type="domain" description="EGF-like" evidence="17">
    <location>
        <begin position="1434"/>
        <end position="1470"/>
    </location>
</feature>
<feature type="domain" description="EGF-like" evidence="17">
    <location>
        <begin position="827"/>
        <end position="867"/>
    </location>
</feature>
<dbReference type="Pfam" id="PF14670">
    <property type="entry name" value="FXa_inhibition"/>
    <property type="match status" value="8"/>
</dbReference>
<dbReference type="InterPro" id="IPR000152">
    <property type="entry name" value="EGF-type_Asp/Asn_hydroxyl_site"/>
</dbReference>
<keyword evidence="11 14" id="KW-1015">Disulfide bond</keyword>
<dbReference type="InterPro" id="IPR013032">
    <property type="entry name" value="EGF-like_CS"/>
</dbReference>
<dbReference type="PROSITE" id="PS01187">
    <property type="entry name" value="EGF_CA"/>
    <property type="match status" value="7"/>
</dbReference>
<dbReference type="FunFam" id="2.10.25.10:FF:000014">
    <property type="entry name" value="Latent-transforming growth factor beta-binding protein 3"/>
    <property type="match status" value="1"/>
</dbReference>
<dbReference type="PROSITE" id="PS50923">
    <property type="entry name" value="SUSHI"/>
    <property type="match status" value="2"/>
</dbReference>
<dbReference type="SUPFAM" id="SSF57196">
    <property type="entry name" value="EGF/Laminin"/>
    <property type="match status" value="6"/>
</dbReference>
<dbReference type="FunFam" id="2.10.25.10:FF:000240">
    <property type="entry name" value="Vitamin K-dependent protein S"/>
    <property type="match status" value="4"/>
</dbReference>
<keyword evidence="6" id="KW-0812">Transmembrane</keyword>
<dbReference type="Gene3D" id="2.10.25.10">
    <property type="entry name" value="Laminin"/>
    <property type="match status" value="34"/>
</dbReference>
<evidence type="ECO:0000259" key="18">
    <source>
        <dbReference type="PROSITE" id="PS50825"/>
    </source>
</evidence>
<dbReference type="GO" id="GO:0006897">
    <property type="term" value="P:endocytosis"/>
    <property type="evidence" value="ECO:0007669"/>
    <property type="project" value="UniProtKB-KW"/>
</dbReference>
<dbReference type="SMART" id="SM00179">
    <property type="entry name" value="EGF_CA"/>
    <property type="match status" value="29"/>
</dbReference>
<feature type="domain" description="EGF-like" evidence="17">
    <location>
        <begin position="382"/>
        <end position="422"/>
    </location>
</feature>
<dbReference type="Pfam" id="PF12662">
    <property type="entry name" value="cEGF"/>
    <property type="match status" value="7"/>
</dbReference>
<dbReference type="CDD" id="cd00054">
    <property type="entry name" value="EGF_CA"/>
    <property type="match status" value="6"/>
</dbReference>
<keyword evidence="4 14" id="KW-0245">EGF-like domain</keyword>
<feature type="domain" description="EGF-like" evidence="17">
    <location>
        <begin position="1515"/>
        <end position="1550"/>
    </location>
</feature>
<dbReference type="STRING" id="166423.A0A0M9A5G8"/>
<dbReference type="GO" id="GO:0005509">
    <property type="term" value="F:calcium ion binding"/>
    <property type="evidence" value="ECO:0007669"/>
    <property type="project" value="InterPro"/>
</dbReference>
<dbReference type="FunFam" id="2.10.25.10:FF:000037">
    <property type="entry name" value="Signal peptide, CUB domain and EGF-like domain-containing 2"/>
    <property type="match status" value="2"/>
</dbReference>
<dbReference type="SMART" id="SM00032">
    <property type="entry name" value="CCP"/>
    <property type="match status" value="3"/>
</dbReference>
<feature type="domain" description="EGF-like" evidence="17">
    <location>
        <begin position="677"/>
        <end position="717"/>
    </location>
</feature>
<dbReference type="GO" id="GO:0016020">
    <property type="term" value="C:membrane"/>
    <property type="evidence" value="ECO:0007669"/>
    <property type="project" value="UniProtKB-SubCell"/>
</dbReference>
<dbReference type="InterPro" id="IPR026823">
    <property type="entry name" value="cEGF"/>
</dbReference>
<dbReference type="Pfam" id="PF07645">
    <property type="entry name" value="EGF_CA"/>
    <property type="match status" value="11"/>
</dbReference>
<feature type="domain" description="Sushi" evidence="19">
    <location>
        <begin position="1811"/>
        <end position="1862"/>
    </location>
</feature>
<evidence type="ECO:0000313" key="20">
    <source>
        <dbReference type="EMBL" id="KOX76259.1"/>
    </source>
</evidence>
<feature type="domain" description="EGF-like" evidence="17">
    <location>
        <begin position="1213"/>
        <end position="1254"/>
    </location>
</feature>
<evidence type="ECO:0000256" key="12">
    <source>
        <dbReference type="ARBA" id="ARBA00023170"/>
    </source>
</evidence>
<feature type="compositionally biased region" description="Basic residues" evidence="16">
    <location>
        <begin position="131"/>
        <end position="143"/>
    </location>
</feature>
<feature type="domain" description="EGF-like" evidence="17">
    <location>
        <begin position="868"/>
        <end position="911"/>
    </location>
</feature>
<sequence>MITFAPESEMKFPFEAPEASSAEGVLGNCPLVQAPQWGKVRERVLKDGTLQTVYSCEPGRRLKGHKILTCTADGWNHPIPKCVPHDNRFRHFRNDLYLGDDPIFLSTTPAAERGEKAKERLRARKRINELKKRRKAKERKQRLKQTGEKSPAESPLATARAAALNETIMSRLDLSCFMKARRKGFAKAPPLENAYPAKYARRKNVLPPYNRYLVAVYKCTEGYVFEDSTADRLFCSDGTWLGALPRCVKVEEATPNNVKRCNQDHGGCEHVCEDTQTGVRCSCFDGFRVKGSSCIDVDECAEGTAGCAQICQNSAGSFHCECRSGYQLGTDNKSCLDVNECLVNNGHGPCQGTCSNREGSYECSCADIPGHKLAPDNHTCEDIDECFTNNGGCSHVCLNTPGSAFCLCPDGFYLTNDWKTCQDVNECENASKVCANNTDCENTIGSFKCVGKPQKMTKVLQDEDYDAEDDDDDYDEEEGVTEVPEFGKCEDGFRKNTNGECIDIDECAEGDEGEPHGCQHECVNEPGGYYCTCRLGFELHEDGVSCNDIDECNGPFTPCSHTCNNTVGSFDCTCPSGFTLKEDNLTCVRAQACESLTRPCSHECQESEEGPICVCPNGYQLHQDGVSCVDIDECTLDLCSHSGVHNCEHECVNIHGSYACGCRAGFALNDDKKTCSDVDECLNVGHACGQICVNSVGSYSCSCREGYKLSEDNFRCQDIDECVGDKHGCSHECANEEGGFRCGCTPGFLSSSNRSCSHTYEGDGEETRCGCPEGFELQEDESTCGDVDECDEGLHSCTHGCVNTKGSYHCECPPGLRLQSDRATCQDIDECLENNGTCSHDCVNTEGSFDCTCPEGYELTEDRKICLDVDECAKSLHECSHRHTCVNVRVGGYKCECPVGWKLSSDGRTCEEIDFCAGRHGCSHECVAGPDGFQCRCPVGYVLSKDDKSCLDRNECEEANNQTNNNEVNNGCSHSCVNTDGSFECRCPSGYRLAGDRRTCEDVNECIEDNGGCSHLCANIEGGVECACPDNYKLLEDDGKTCVEIDECLIDNAGCSHLCHYENGTASCFCPPGMVLEDDNATCTEENKCYVENGENGGCSHDCRYENGETSCHCPADMILSDDQLLCVNANKCFVDNGGCSDICAFSNGSISCECPSGFALSPEDNSTCVDIDECLELFDNCTHKCTNTDGGFECTCNEGFKVNPVEPAFCDDVDECEVLSNAGCSHTCLNLVGSFRCACPLGYTLDNDGKTCRLVDGCKQNNGNCSHHCHREEEDSEKVRCSCPLGFRLKQDQRTCEDIDECEEFENDVDLGCSHICVNTEGGYYCECPSGYILLPENKKNCIDTNECLNSQHNCSHDCLNLLGSYVCTCYEGHYLHSDKSTCLDIDECLEKNGGCSHQCTNTIGGHFCSCPAGYELSQDEKTCVDIDESCVDANECEDNNGGCSHECINELGSYRCNCPAGYELRNKSCYHVDPCGNNNGGCEQICNEKNGSVVCTCGEGFQRDENNRSRCKDIDECAGQHRCDQLCVNVVGSFECRCKEGFEMQNSTCVESHETLFTSLYPTPRSRNIYPIVAPLSPPLRIPSLQKNLLNVVKLSSYKNITDFKMYLYKIPVSILGNYNVDECGSEPCKGSRCINTYGSYRCECETGYRLDGDDCVDVDECVENTPCKERDCINTVGSYRCGCSPGFRPRGDDCIGKYIRPRLGRCFRNINECEWNNGRCEQDCINTVGSYVCACHPGYISDLRNRSQCQDINECLNRNGGCSGECVNTAGSYYCTCSGDLVLAPDERTCVSAELRCRAMEPPLHAEIRCPGHSSGAVDYPVGARCHIRCRRGYRLEGPHTRYCMTGDRWNGKEPVCVQESIVTDSRYHSDTPRPFVRCPRDMDVELPARQNTIRVSFPQPKSNMNWWRYVDASPSWAKQLQADLPAGTTVVTFTAWSPVSNYTSTCRIVIRVRDTENPKVSTCPTSFEVRLSPGERNRLIFWQEPTFTDNVGVERVYKTRPHYFRRRMLMCPGRPPQPIPSSAYGWRIPSGCYLRYTRIFSGAYTVQNYRGQRQNAYQEARAAYHEVHPIHGGQGQAQLPASYPIGDWIFFANCCRGNISTRRPKQSGGRNDAICGGGMHDRGKISIVCDLHDKVVTPASPARPIMARARKNVRGFFHICCKGNREQGVKINV</sequence>
<feature type="domain" description="EGF-like" evidence="17">
    <location>
        <begin position="1386"/>
        <end position="1422"/>
    </location>
</feature>
<dbReference type="Pfam" id="PF12661">
    <property type="entry name" value="hEGF"/>
    <property type="match status" value="1"/>
</dbReference>
<keyword evidence="8" id="KW-0677">Repeat</keyword>
<keyword evidence="21" id="KW-1185">Reference proteome</keyword>
<evidence type="ECO:0000256" key="16">
    <source>
        <dbReference type="SAM" id="MobiDB-lite"/>
    </source>
</evidence>
<dbReference type="SUPFAM" id="SSF57535">
    <property type="entry name" value="Complement control module/SCR domain"/>
    <property type="match status" value="3"/>
</dbReference>
<evidence type="ECO:0000256" key="5">
    <source>
        <dbReference type="ARBA" id="ARBA00022583"/>
    </source>
</evidence>
<dbReference type="InterPro" id="IPR009030">
    <property type="entry name" value="Growth_fac_rcpt_cys_sf"/>
</dbReference>
<accession>A0A0M9A5G8</accession>
<dbReference type="PANTHER" id="PTHR24034">
    <property type="entry name" value="EGF-LIKE DOMAIN-CONTAINING PROTEIN"/>
    <property type="match status" value="1"/>
</dbReference>
<dbReference type="EMBL" id="KQ435750">
    <property type="protein sequence ID" value="KOX76259.1"/>
    <property type="molecule type" value="Genomic_DNA"/>
</dbReference>
<feature type="domain" description="EGF-like" evidence="17">
    <location>
        <begin position="786"/>
        <end position="826"/>
    </location>
</feature>
<comment type="subcellular location">
    <subcellularLocation>
        <location evidence="1">Membrane</location>
        <topology evidence="1">Single-pass type I membrane protein</topology>
    </subcellularLocation>
    <subcellularLocation>
        <location evidence="2">Secreted</location>
    </subcellularLocation>
</comment>
<keyword evidence="13" id="KW-0325">Glycoprotein</keyword>
<dbReference type="InterPro" id="IPR000436">
    <property type="entry name" value="Sushi_SCR_CCP_dom"/>
</dbReference>
<evidence type="ECO:0000256" key="3">
    <source>
        <dbReference type="ARBA" id="ARBA00022525"/>
    </source>
</evidence>
<dbReference type="InterPro" id="IPR003410">
    <property type="entry name" value="HYR_dom"/>
</dbReference>
<evidence type="ECO:0000313" key="21">
    <source>
        <dbReference type="Proteomes" id="UP000053105"/>
    </source>
</evidence>
<keyword evidence="3" id="KW-0964">Secreted</keyword>
<keyword evidence="15" id="KW-0768">Sushi</keyword>
<feature type="domain" description="EGF-like" evidence="17">
    <location>
        <begin position="1712"/>
        <end position="1753"/>
    </location>
</feature>
<feature type="domain" description="EGF-like" evidence="17">
    <location>
        <begin position="548"/>
        <end position="588"/>
    </location>
</feature>
<keyword evidence="7" id="KW-0732">Signal</keyword>
<feature type="domain" description="EGF-like" evidence="17">
    <location>
        <begin position="1622"/>
        <end position="1659"/>
    </location>
</feature>
<keyword evidence="10" id="KW-0472">Membrane</keyword>
<evidence type="ECO:0000256" key="14">
    <source>
        <dbReference type="PROSITE-ProRule" id="PRU00076"/>
    </source>
</evidence>
<feature type="region of interest" description="Disordered" evidence="16">
    <location>
        <begin position="126"/>
        <end position="157"/>
    </location>
</feature>
<feature type="disulfide bond" evidence="14">
    <location>
        <begin position="1519"/>
        <end position="1529"/>
    </location>
</feature>
<evidence type="ECO:0000259" key="17">
    <source>
        <dbReference type="PROSITE" id="PS50026"/>
    </source>
</evidence>
<feature type="domain" description="EGF-like" evidence="17">
    <location>
        <begin position="1660"/>
        <end position="1698"/>
    </location>
</feature>
<dbReference type="PROSITE" id="PS01186">
    <property type="entry name" value="EGF_2"/>
    <property type="match status" value="14"/>
</dbReference>
<evidence type="ECO:0000256" key="13">
    <source>
        <dbReference type="ARBA" id="ARBA00023180"/>
    </source>
</evidence>
<dbReference type="FunFam" id="2.10.25.10:FF:000009">
    <property type="entry name" value="Low-density lipoprotein receptor isoform 1"/>
    <property type="match status" value="4"/>
</dbReference>
<organism evidence="20 21">
    <name type="scientific">Melipona quadrifasciata</name>
    <dbReference type="NCBI Taxonomy" id="166423"/>
    <lineage>
        <taxon>Eukaryota</taxon>
        <taxon>Metazoa</taxon>
        <taxon>Ecdysozoa</taxon>
        <taxon>Arthropoda</taxon>
        <taxon>Hexapoda</taxon>
        <taxon>Insecta</taxon>
        <taxon>Pterygota</taxon>
        <taxon>Neoptera</taxon>
        <taxon>Endopterygota</taxon>
        <taxon>Hymenoptera</taxon>
        <taxon>Apocrita</taxon>
        <taxon>Aculeata</taxon>
        <taxon>Apoidea</taxon>
        <taxon>Anthophila</taxon>
        <taxon>Apidae</taxon>
        <taxon>Melipona</taxon>
    </lineage>
</organism>
<keyword evidence="12" id="KW-0675">Receptor</keyword>
<evidence type="ECO:0000256" key="6">
    <source>
        <dbReference type="ARBA" id="ARBA00022692"/>
    </source>
</evidence>
<feature type="disulfide bond" evidence="14">
    <location>
        <begin position="1626"/>
        <end position="1636"/>
    </location>
</feature>
<dbReference type="PROSITE" id="PS00010">
    <property type="entry name" value="ASX_HYDROXYL"/>
    <property type="match status" value="16"/>
</dbReference>
<evidence type="ECO:0000256" key="11">
    <source>
        <dbReference type="ARBA" id="ARBA00023157"/>
    </source>
</evidence>
<dbReference type="InterPro" id="IPR035976">
    <property type="entry name" value="Sushi/SCR/CCP_sf"/>
</dbReference>
<dbReference type="InterPro" id="IPR000742">
    <property type="entry name" value="EGF"/>
</dbReference>
<name>A0A0M9A5G8_9HYME</name>
<evidence type="ECO:0000259" key="19">
    <source>
        <dbReference type="PROSITE" id="PS50923"/>
    </source>
</evidence>
<protein>
    <submittedName>
        <fullName evidence="20">Fibrillin-2</fullName>
    </submittedName>
</protein>
<dbReference type="GO" id="GO:0005576">
    <property type="term" value="C:extracellular region"/>
    <property type="evidence" value="ECO:0007669"/>
    <property type="project" value="UniProtKB-SubCell"/>
</dbReference>
<dbReference type="SMART" id="SM00181">
    <property type="entry name" value="EGF"/>
    <property type="match status" value="32"/>
</dbReference>
<evidence type="ECO:0000256" key="2">
    <source>
        <dbReference type="ARBA" id="ARBA00004613"/>
    </source>
</evidence>
<dbReference type="Gene3D" id="2.10.70.10">
    <property type="entry name" value="Complement Module, domain 1"/>
    <property type="match status" value="2"/>
</dbReference>
<dbReference type="FunFam" id="2.10.25.10:FF:000010">
    <property type="entry name" value="Pro-epidermal growth factor"/>
    <property type="match status" value="2"/>
</dbReference>
<dbReference type="FunFam" id="2.10.25.10:FF:000038">
    <property type="entry name" value="Fibrillin 2"/>
    <property type="match status" value="1"/>
</dbReference>
<evidence type="ECO:0000256" key="10">
    <source>
        <dbReference type="ARBA" id="ARBA00023136"/>
    </source>
</evidence>
<dbReference type="InterPro" id="IPR049883">
    <property type="entry name" value="NOTCH1_EGF-like"/>
</dbReference>
<feature type="domain" description="HYR" evidence="18">
    <location>
        <begin position="1873"/>
        <end position="1958"/>
    </location>
</feature>
<dbReference type="FunFam" id="2.10.25.10:FF:000005">
    <property type="entry name" value="Fibrillin 2"/>
    <property type="match status" value="3"/>
</dbReference>
<gene>
    <name evidence="20" type="ORF">WN51_11588</name>
</gene>
<keyword evidence="5" id="KW-0254">Endocytosis</keyword>
<dbReference type="Pfam" id="PF00084">
    <property type="entry name" value="Sushi"/>
    <property type="match status" value="2"/>
</dbReference>
<dbReference type="InterPro" id="IPR050751">
    <property type="entry name" value="ECM_structural_protein"/>
</dbReference>
<evidence type="ECO:0000256" key="8">
    <source>
        <dbReference type="ARBA" id="ARBA00022737"/>
    </source>
</evidence>
<dbReference type="FunFam" id="2.10.25.10:FF:000041">
    <property type="entry name" value="matrilin-2 isoform X1"/>
    <property type="match status" value="1"/>
</dbReference>
<dbReference type="CDD" id="cd00033">
    <property type="entry name" value="CCP"/>
    <property type="match status" value="2"/>
</dbReference>
<comment type="caution">
    <text evidence="14">Lacks conserved residue(s) required for the propagation of feature annotation.</text>
</comment>
<dbReference type="PROSITE" id="PS50026">
    <property type="entry name" value="EGF_3"/>
    <property type="match status" value="14"/>
</dbReference>
<dbReference type="FunFam" id="2.10.25.10:FF:000059">
    <property type="entry name" value="Mannan-binding lectin serine protease 1"/>
    <property type="match status" value="1"/>
</dbReference>
<dbReference type="PANTHER" id="PTHR24034:SF89">
    <property type="entry name" value="COMPLEMENT COMPONENT C1Q RECEPTOR"/>
    <property type="match status" value="1"/>
</dbReference>